<dbReference type="AlphaFoldDB" id="A0AAF0DEK5"/>
<dbReference type="Gene3D" id="4.10.240.10">
    <property type="entry name" value="Zn(2)-C6 fungal-type DNA-binding domain"/>
    <property type="match status" value="1"/>
</dbReference>
<evidence type="ECO:0000256" key="5">
    <source>
        <dbReference type="ARBA" id="ARBA00023242"/>
    </source>
</evidence>
<feature type="region of interest" description="Disordered" evidence="6">
    <location>
        <begin position="57"/>
        <end position="135"/>
    </location>
</feature>
<dbReference type="InterPro" id="IPR036864">
    <property type="entry name" value="Zn2-C6_fun-type_DNA-bd_sf"/>
</dbReference>
<dbReference type="GO" id="GO:0000976">
    <property type="term" value="F:transcription cis-regulatory region binding"/>
    <property type="evidence" value="ECO:0007669"/>
    <property type="project" value="TreeGrafter"/>
</dbReference>
<dbReference type="PANTHER" id="PTHR31845:SF19">
    <property type="entry name" value="TRANSCRIPTION FACTOR DOMAIN-CONTAINING PROTEIN"/>
    <property type="match status" value="1"/>
</dbReference>
<gene>
    <name evidence="8" type="ORF">PRK78_001482</name>
</gene>
<dbReference type="EMBL" id="CP120627">
    <property type="protein sequence ID" value="WEW56047.1"/>
    <property type="molecule type" value="Genomic_DNA"/>
</dbReference>
<comment type="subcellular location">
    <subcellularLocation>
        <location evidence="1">Nucleus</location>
    </subcellularLocation>
</comment>
<dbReference type="CDD" id="cd00067">
    <property type="entry name" value="GAL4"/>
    <property type="match status" value="1"/>
</dbReference>
<evidence type="ECO:0000313" key="9">
    <source>
        <dbReference type="Proteomes" id="UP001219355"/>
    </source>
</evidence>
<evidence type="ECO:0000313" key="8">
    <source>
        <dbReference type="EMBL" id="WEW56047.1"/>
    </source>
</evidence>
<evidence type="ECO:0000259" key="7">
    <source>
        <dbReference type="PROSITE" id="PS50048"/>
    </source>
</evidence>
<dbReference type="PROSITE" id="PS50048">
    <property type="entry name" value="ZN2_CY6_FUNGAL_2"/>
    <property type="match status" value="1"/>
</dbReference>
<feature type="compositionally biased region" description="Basic and acidic residues" evidence="6">
    <location>
        <begin position="65"/>
        <end position="76"/>
    </location>
</feature>
<dbReference type="GO" id="GO:0005634">
    <property type="term" value="C:nucleus"/>
    <property type="evidence" value="ECO:0007669"/>
    <property type="project" value="UniProtKB-SubCell"/>
</dbReference>
<feature type="domain" description="Zn(2)-C6 fungal-type" evidence="7">
    <location>
        <begin position="22"/>
        <end position="55"/>
    </location>
</feature>
<evidence type="ECO:0000256" key="6">
    <source>
        <dbReference type="SAM" id="MobiDB-lite"/>
    </source>
</evidence>
<evidence type="ECO:0000256" key="1">
    <source>
        <dbReference type="ARBA" id="ARBA00004123"/>
    </source>
</evidence>
<proteinExistence type="predicted"/>
<dbReference type="SUPFAM" id="SSF57701">
    <property type="entry name" value="Zn2/Cys6 DNA-binding domain"/>
    <property type="match status" value="1"/>
</dbReference>
<name>A0AAF0DEK5_9EURO</name>
<dbReference type="Proteomes" id="UP001219355">
    <property type="component" value="Chromosome 1"/>
</dbReference>
<sequence length="530" mass="58754">MLDNAQTLQTSSTLPEQPKRLACERCRGQKLRCIRNRINQLSCNRCERAGAVCITKPSMRMGRPGRSDTQRKESIANRKRRQSNSASNQQLPEYNTTSGKTSNIGTRSNSPTHDSATPGLQGMNGPRPRFASHLPSTDVQEMPDAEFAPFSFMGEGENPDVEVDSMSWLNYNTVEMNMLPIVDKYEFFRPSGLLNENSNIGPGMIHAAPQSPPSPNRDSDSGFQNIVSDFTHLGTRPTVNFEGVNMLEAETLFQDSLERLARLNLDVSQQLKLQQSNDWSTTEHNSLAASPPEPTLPIANIIRGLQEFQEVLQNFVNFQNARSIYESNSDLSRPNLRATEIYDESPLGSTHSLAALSISSSSSDESLLPIIIHTSPIDESNTRQSRQCQLDVPTSLSMLMCYINLVRLCRSVFSNIRHCLVALNHRAVSIALSDIQIGGVSLQGDQNLQILVLVQVVVRMLDCIGTMLGRTTPSSTGQGNDEKALYPLISPKLMEIAMGEEELNKQQTHAGGIKALREDIRKLKRVLKCT</sequence>
<accession>A0AAF0DEK5</accession>
<dbReference type="PROSITE" id="PS00463">
    <property type="entry name" value="ZN2_CY6_FUNGAL_1"/>
    <property type="match status" value="1"/>
</dbReference>
<organism evidence="8 9">
    <name type="scientific">Emydomyces testavorans</name>
    <dbReference type="NCBI Taxonomy" id="2070801"/>
    <lineage>
        <taxon>Eukaryota</taxon>
        <taxon>Fungi</taxon>
        <taxon>Dikarya</taxon>
        <taxon>Ascomycota</taxon>
        <taxon>Pezizomycotina</taxon>
        <taxon>Eurotiomycetes</taxon>
        <taxon>Eurotiomycetidae</taxon>
        <taxon>Onygenales</taxon>
        <taxon>Nannizziopsiaceae</taxon>
        <taxon>Emydomyces</taxon>
    </lineage>
</organism>
<keyword evidence="5" id="KW-0539">Nucleus</keyword>
<keyword evidence="3" id="KW-0238">DNA-binding</keyword>
<dbReference type="PANTHER" id="PTHR31845">
    <property type="entry name" value="FINGER DOMAIN PROTEIN, PUTATIVE-RELATED"/>
    <property type="match status" value="1"/>
</dbReference>
<dbReference type="GO" id="GO:0000981">
    <property type="term" value="F:DNA-binding transcription factor activity, RNA polymerase II-specific"/>
    <property type="evidence" value="ECO:0007669"/>
    <property type="project" value="InterPro"/>
</dbReference>
<protein>
    <recommendedName>
        <fullName evidence="7">Zn(2)-C6 fungal-type domain-containing protein</fullName>
    </recommendedName>
</protein>
<feature type="compositionally biased region" description="Polar residues" evidence="6">
    <location>
        <begin position="83"/>
        <end position="115"/>
    </location>
</feature>
<evidence type="ECO:0000256" key="2">
    <source>
        <dbReference type="ARBA" id="ARBA00023015"/>
    </source>
</evidence>
<evidence type="ECO:0000256" key="4">
    <source>
        <dbReference type="ARBA" id="ARBA00023163"/>
    </source>
</evidence>
<keyword evidence="4" id="KW-0804">Transcription</keyword>
<dbReference type="GO" id="GO:0008270">
    <property type="term" value="F:zinc ion binding"/>
    <property type="evidence" value="ECO:0007669"/>
    <property type="project" value="InterPro"/>
</dbReference>
<keyword evidence="9" id="KW-1185">Reference proteome</keyword>
<keyword evidence="2" id="KW-0805">Transcription regulation</keyword>
<dbReference type="InterPro" id="IPR001138">
    <property type="entry name" value="Zn2Cys6_DnaBD"/>
</dbReference>
<evidence type="ECO:0000256" key="3">
    <source>
        <dbReference type="ARBA" id="ARBA00023125"/>
    </source>
</evidence>
<dbReference type="InterPro" id="IPR051089">
    <property type="entry name" value="prtT"/>
</dbReference>
<reference evidence="8" key="1">
    <citation type="submission" date="2023-03" db="EMBL/GenBank/DDBJ databases">
        <title>Emydomyces testavorans Genome Sequence.</title>
        <authorList>
            <person name="Hoyer L."/>
        </authorList>
    </citation>
    <scope>NUCLEOTIDE SEQUENCE</scope>
    <source>
        <strain evidence="8">16-2883</strain>
    </source>
</reference>